<dbReference type="HAMAP" id="MF_02019">
    <property type="entry name" value="MurF"/>
    <property type="match status" value="1"/>
</dbReference>
<keyword evidence="2 10" id="KW-0436">Ligase</keyword>
<dbReference type="InterPro" id="IPR013221">
    <property type="entry name" value="Mur_ligase_cen"/>
</dbReference>
<keyword evidence="8 10" id="KW-0131">Cell cycle</keyword>
<dbReference type="Proteomes" id="UP000006055">
    <property type="component" value="Chromosome"/>
</dbReference>
<dbReference type="GO" id="GO:0071555">
    <property type="term" value="P:cell wall organization"/>
    <property type="evidence" value="ECO:0007669"/>
    <property type="project" value="UniProtKB-KW"/>
</dbReference>
<accession>I4CCN4</accession>
<evidence type="ECO:0000256" key="6">
    <source>
        <dbReference type="ARBA" id="ARBA00022960"/>
    </source>
</evidence>
<dbReference type="Pfam" id="PF02875">
    <property type="entry name" value="Mur_ligase_C"/>
    <property type="match status" value="1"/>
</dbReference>
<dbReference type="SUPFAM" id="SSF53244">
    <property type="entry name" value="MurD-like peptide ligases, peptide-binding domain"/>
    <property type="match status" value="1"/>
</dbReference>
<dbReference type="PANTHER" id="PTHR43024:SF1">
    <property type="entry name" value="UDP-N-ACETYLMURAMOYL-TRIPEPTIDE--D-ALANYL-D-ALANINE LIGASE"/>
    <property type="match status" value="1"/>
</dbReference>
<dbReference type="eggNOG" id="COG0770">
    <property type="taxonomic scope" value="Bacteria"/>
</dbReference>
<evidence type="ECO:0000259" key="13">
    <source>
        <dbReference type="Pfam" id="PF02875"/>
    </source>
</evidence>
<dbReference type="Pfam" id="PF01225">
    <property type="entry name" value="Mur_ligase"/>
    <property type="match status" value="1"/>
</dbReference>
<evidence type="ECO:0000313" key="16">
    <source>
        <dbReference type="Proteomes" id="UP000006055"/>
    </source>
</evidence>
<dbReference type="InterPro" id="IPR004101">
    <property type="entry name" value="Mur_ligase_C"/>
</dbReference>
<dbReference type="KEGG" id="dti:Desti_4705"/>
<evidence type="ECO:0000256" key="4">
    <source>
        <dbReference type="ARBA" id="ARBA00022741"/>
    </source>
</evidence>
<dbReference type="InterPro" id="IPR000713">
    <property type="entry name" value="Mur_ligase_N"/>
</dbReference>
<keyword evidence="3 10" id="KW-0132">Cell division</keyword>
<keyword evidence="5 10" id="KW-0067">ATP-binding</keyword>
<dbReference type="InterPro" id="IPR035911">
    <property type="entry name" value="MurE/MurF_N"/>
</dbReference>
<dbReference type="Gene3D" id="3.40.1190.10">
    <property type="entry name" value="Mur-like, catalytic domain"/>
    <property type="match status" value="1"/>
</dbReference>
<dbReference type="EC" id="6.3.2.10" evidence="10 11"/>
<comment type="function">
    <text evidence="10 11">Involved in cell wall formation. Catalyzes the final step in the synthesis of UDP-N-acetylmuramoyl-pentapeptide, the precursor of murein.</text>
</comment>
<feature type="domain" description="Mur ligase central" evidence="14">
    <location>
        <begin position="118"/>
        <end position="303"/>
    </location>
</feature>
<dbReference type="OrthoDB" id="9801978at2"/>
<keyword evidence="16" id="KW-1185">Reference proteome</keyword>
<dbReference type="PATRIC" id="fig|706587.4.peg.5325"/>
<name>I4CCN4_DESTA</name>
<organism evidence="15 16">
    <name type="scientific">Desulfomonile tiedjei (strain ATCC 49306 / DSM 6799 / DCB-1)</name>
    <dbReference type="NCBI Taxonomy" id="706587"/>
    <lineage>
        <taxon>Bacteria</taxon>
        <taxon>Pseudomonadati</taxon>
        <taxon>Thermodesulfobacteriota</taxon>
        <taxon>Desulfomonilia</taxon>
        <taxon>Desulfomonilales</taxon>
        <taxon>Desulfomonilaceae</taxon>
        <taxon>Desulfomonile</taxon>
    </lineage>
</organism>
<comment type="pathway">
    <text evidence="10 11">Cell wall biogenesis; peptidoglycan biosynthesis.</text>
</comment>
<evidence type="ECO:0000256" key="10">
    <source>
        <dbReference type="HAMAP-Rule" id="MF_02019"/>
    </source>
</evidence>
<keyword evidence="4 10" id="KW-0547">Nucleotide-binding</keyword>
<dbReference type="NCBIfam" id="TIGR01143">
    <property type="entry name" value="murF"/>
    <property type="match status" value="1"/>
</dbReference>
<keyword evidence="1 10" id="KW-0963">Cytoplasm</keyword>
<dbReference type="GO" id="GO:0051301">
    <property type="term" value="P:cell division"/>
    <property type="evidence" value="ECO:0007669"/>
    <property type="project" value="UniProtKB-KW"/>
</dbReference>
<dbReference type="GO" id="GO:0009252">
    <property type="term" value="P:peptidoglycan biosynthetic process"/>
    <property type="evidence" value="ECO:0007669"/>
    <property type="project" value="UniProtKB-UniRule"/>
</dbReference>
<comment type="catalytic activity">
    <reaction evidence="10 11">
        <text>D-alanyl-D-alanine + UDP-N-acetyl-alpha-D-muramoyl-L-alanyl-gamma-D-glutamyl-meso-2,6-diaminopimelate + ATP = UDP-N-acetyl-alpha-D-muramoyl-L-alanyl-gamma-D-glutamyl-meso-2,6-diaminopimeloyl-D-alanyl-D-alanine + ADP + phosphate + H(+)</text>
        <dbReference type="Rhea" id="RHEA:28374"/>
        <dbReference type="ChEBI" id="CHEBI:15378"/>
        <dbReference type="ChEBI" id="CHEBI:30616"/>
        <dbReference type="ChEBI" id="CHEBI:43474"/>
        <dbReference type="ChEBI" id="CHEBI:57822"/>
        <dbReference type="ChEBI" id="CHEBI:61386"/>
        <dbReference type="ChEBI" id="CHEBI:83905"/>
        <dbReference type="ChEBI" id="CHEBI:456216"/>
        <dbReference type="EC" id="6.3.2.10"/>
    </reaction>
</comment>
<dbReference type="Pfam" id="PF08245">
    <property type="entry name" value="Mur_ligase_M"/>
    <property type="match status" value="1"/>
</dbReference>
<evidence type="ECO:0000256" key="9">
    <source>
        <dbReference type="ARBA" id="ARBA00023316"/>
    </source>
</evidence>
<dbReference type="EMBL" id="CP003360">
    <property type="protein sequence ID" value="AFM27325.1"/>
    <property type="molecule type" value="Genomic_DNA"/>
</dbReference>
<keyword evidence="9 10" id="KW-0961">Cell wall biogenesis/degradation</keyword>
<dbReference type="SUPFAM" id="SSF53623">
    <property type="entry name" value="MurD-like peptide ligases, catalytic domain"/>
    <property type="match status" value="1"/>
</dbReference>
<comment type="subcellular location">
    <subcellularLocation>
        <location evidence="10 11">Cytoplasm</location>
    </subcellularLocation>
</comment>
<dbReference type="PANTHER" id="PTHR43024">
    <property type="entry name" value="UDP-N-ACETYLMURAMOYL-TRIPEPTIDE--D-ALANYL-D-ALANINE LIGASE"/>
    <property type="match status" value="1"/>
</dbReference>
<evidence type="ECO:0000256" key="8">
    <source>
        <dbReference type="ARBA" id="ARBA00023306"/>
    </source>
</evidence>
<dbReference type="GO" id="GO:0008360">
    <property type="term" value="P:regulation of cell shape"/>
    <property type="evidence" value="ECO:0007669"/>
    <property type="project" value="UniProtKB-KW"/>
</dbReference>
<feature type="domain" description="Mur ligase N-terminal catalytic" evidence="12">
    <location>
        <begin position="32"/>
        <end position="107"/>
    </location>
</feature>
<dbReference type="HOGENOM" id="CLU_031507_1_2_7"/>
<dbReference type="GO" id="GO:0047480">
    <property type="term" value="F:UDP-N-acetylmuramoyl-tripeptide-D-alanyl-D-alanine ligase activity"/>
    <property type="evidence" value="ECO:0007669"/>
    <property type="project" value="UniProtKB-UniRule"/>
</dbReference>
<dbReference type="InterPro" id="IPR005863">
    <property type="entry name" value="UDP-N-AcMur_synth"/>
</dbReference>
<protein>
    <recommendedName>
        <fullName evidence="10 11">UDP-N-acetylmuramoyl-tripeptide--D-alanyl-D-alanine ligase</fullName>
        <ecNumber evidence="10 11">6.3.2.10</ecNumber>
    </recommendedName>
    <alternativeName>
        <fullName evidence="10">D-alanyl-D-alanine-adding enzyme</fullName>
    </alternativeName>
</protein>
<comment type="similarity">
    <text evidence="10">Belongs to the MurCDEF family. MurF subfamily.</text>
</comment>
<dbReference type="InterPro" id="IPR036615">
    <property type="entry name" value="Mur_ligase_C_dom_sf"/>
</dbReference>
<dbReference type="InterPro" id="IPR036565">
    <property type="entry name" value="Mur-like_cat_sf"/>
</dbReference>
<dbReference type="AlphaFoldDB" id="I4CCN4"/>
<feature type="binding site" evidence="10">
    <location>
        <begin position="120"/>
        <end position="126"/>
    </location>
    <ligand>
        <name>ATP</name>
        <dbReference type="ChEBI" id="CHEBI:30616"/>
    </ligand>
</feature>
<feature type="domain" description="Mur ligase C-terminal" evidence="13">
    <location>
        <begin position="326"/>
        <end position="451"/>
    </location>
</feature>
<dbReference type="InterPro" id="IPR051046">
    <property type="entry name" value="MurCDEF_CellWall_CoF430Synth"/>
</dbReference>
<dbReference type="STRING" id="706587.Desti_4705"/>
<evidence type="ECO:0000256" key="5">
    <source>
        <dbReference type="ARBA" id="ARBA00022840"/>
    </source>
</evidence>
<evidence type="ECO:0000256" key="7">
    <source>
        <dbReference type="ARBA" id="ARBA00022984"/>
    </source>
</evidence>
<dbReference type="GO" id="GO:0005737">
    <property type="term" value="C:cytoplasm"/>
    <property type="evidence" value="ECO:0007669"/>
    <property type="project" value="UniProtKB-SubCell"/>
</dbReference>
<gene>
    <name evidence="10" type="primary">murF</name>
    <name evidence="15" type="ordered locus">Desti_4705</name>
</gene>
<evidence type="ECO:0000256" key="11">
    <source>
        <dbReference type="RuleBase" id="RU004136"/>
    </source>
</evidence>
<dbReference type="RefSeq" id="WP_014812433.1">
    <property type="nucleotide sequence ID" value="NC_018025.1"/>
</dbReference>
<sequence length="466" mass="49201">MRASSGPYIAADVVRACAGTLLCGSPETAFAAISTDSRDITAGDLFVPLKGDSFDGHDFALPALEAGARGCLWSGDDTRENLKRFPNIVLIQVQDTLRSLSDLASAHRSKSHVPLIAVTGSSGKTTVKEMIASAVGRSHRPLVSKGNLNNMIGLPMTVLNLGPHHTLAVVEAGINTNGEMEHLARAALPDVAVITTIGPVHLEGLGTIENVAAEKFKLVRALADSGTAVLPHGNSYLESLTREVSCKIVRFGIESGDFRAEDIVSLSERTVFQLRSPGGKAEISLRVRGKHNISNALAAAAAAYAVGVTPDDIAEALSNFAPPALRMEIVQLSGGRILIRDCYNANPQSVRAALEVLASRPNHGKLALLADMKELGSQSELLHSQIGEETARLGIDRIIFIGSFGQAFASGFQAAGGSADRLILAGDKDEAWSIIGSDIKQFGSILVKGSRAMKMETMADRILEAQ</sequence>
<dbReference type="GO" id="GO:0005524">
    <property type="term" value="F:ATP binding"/>
    <property type="evidence" value="ECO:0007669"/>
    <property type="project" value="UniProtKB-UniRule"/>
</dbReference>
<evidence type="ECO:0000259" key="14">
    <source>
        <dbReference type="Pfam" id="PF08245"/>
    </source>
</evidence>
<dbReference type="UniPathway" id="UPA00219"/>
<keyword evidence="6 10" id="KW-0133">Cell shape</keyword>
<proteinExistence type="inferred from homology"/>
<evidence type="ECO:0000313" key="15">
    <source>
        <dbReference type="EMBL" id="AFM27325.1"/>
    </source>
</evidence>
<dbReference type="SUPFAM" id="SSF63418">
    <property type="entry name" value="MurE/MurF N-terminal domain"/>
    <property type="match status" value="1"/>
</dbReference>
<evidence type="ECO:0000259" key="12">
    <source>
        <dbReference type="Pfam" id="PF01225"/>
    </source>
</evidence>
<evidence type="ECO:0000256" key="2">
    <source>
        <dbReference type="ARBA" id="ARBA00022598"/>
    </source>
</evidence>
<reference evidence="16" key="1">
    <citation type="submission" date="2012-06" db="EMBL/GenBank/DDBJ databases">
        <title>Complete sequence of chromosome of Desulfomonile tiedjei DSM 6799.</title>
        <authorList>
            <person name="Lucas S."/>
            <person name="Copeland A."/>
            <person name="Lapidus A."/>
            <person name="Glavina del Rio T."/>
            <person name="Dalin E."/>
            <person name="Tice H."/>
            <person name="Bruce D."/>
            <person name="Goodwin L."/>
            <person name="Pitluck S."/>
            <person name="Peters L."/>
            <person name="Ovchinnikova G."/>
            <person name="Zeytun A."/>
            <person name="Lu M."/>
            <person name="Kyrpides N."/>
            <person name="Mavromatis K."/>
            <person name="Ivanova N."/>
            <person name="Brettin T."/>
            <person name="Detter J.C."/>
            <person name="Han C."/>
            <person name="Larimer F."/>
            <person name="Land M."/>
            <person name="Hauser L."/>
            <person name="Markowitz V."/>
            <person name="Cheng J.-F."/>
            <person name="Hugenholtz P."/>
            <person name="Woyke T."/>
            <person name="Wu D."/>
            <person name="Spring S."/>
            <person name="Schroeder M."/>
            <person name="Brambilla E."/>
            <person name="Klenk H.-P."/>
            <person name="Eisen J.A."/>
        </authorList>
    </citation>
    <scope>NUCLEOTIDE SEQUENCE [LARGE SCALE GENOMIC DNA]</scope>
    <source>
        <strain evidence="16">ATCC 49306 / DSM 6799 / DCB-1</strain>
    </source>
</reference>
<dbReference type="Gene3D" id="3.40.1390.10">
    <property type="entry name" value="MurE/MurF, N-terminal domain"/>
    <property type="match status" value="1"/>
</dbReference>
<dbReference type="Gene3D" id="3.90.190.20">
    <property type="entry name" value="Mur ligase, C-terminal domain"/>
    <property type="match status" value="1"/>
</dbReference>
<keyword evidence="7 10" id="KW-0573">Peptidoglycan synthesis</keyword>
<evidence type="ECO:0000256" key="1">
    <source>
        <dbReference type="ARBA" id="ARBA00022490"/>
    </source>
</evidence>
<dbReference type="GO" id="GO:0008766">
    <property type="term" value="F:UDP-N-acetylmuramoylalanyl-D-glutamyl-2,6-diaminopimelate-D-alanyl-D-alanine ligase activity"/>
    <property type="evidence" value="ECO:0007669"/>
    <property type="project" value="RHEA"/>
</dbReference>
<evidence type="ECO:0000256" key="3">
    <source>
        <dbReference type="ARBA" id="ARBA00022618"/>
    </source>
</evidence>